<sequence length="609" mass="68345">MLCFSSYRLPLYLSLVSLSLAATTVRPNHVAINEKRKHIDIDSSWLDKTGKEVQRVGLDASDKEKVIVDLLNYKKQLSASVHGNVAAAETSDGKRAQVQRFGDKGGLAQVDGHKGQLKLKEDEEGKHANLKADGKYELDTIAKGSLKTPEDTEFLATNERFNFQLNPKTQNNNSGSGTVFYYDKEKNKSGKYAYTIKQNGKKTDATLSAHDIGKDDEFAQSLFGRRTEKYHCTAETPGISQCYDAQGRSAGKVVADKNGNTIVYNDKDVPIATGTVQKLGDRSYQAVISKNLFIAKLKDARTSACCKEVSGQPCTEPIKLSNPTFHHPSERDGNGTLKLTWPDCFDMGIDVELPPRVHINRLAMKLDVMIQPIGKLRCMDVATCGRECFYCDWCKQTRKIKLLENTDGNLCRSTEERKYHLTVKLCPPPEDPNFTMCSAFSKSVWQKDYWNKEGAVDVWMKFYERANTREELEKEFFSQIDNPLLGKAFKLAMIGEWLAANSIEQGSYTPSNMELLEYWVSKRAPDRLLACQHAVVDYEIEGAKLKTNLLFEAATTANSLPNIFKDKKCAAFEKLQEQRFQTEAEDYKRRTGGSNILSGLGNLFGIRGK</sequence>
<dbReference type="WBParaSite" id="EVEC_0000214201-mRNA-1">
    <property type="protein sequence ID" value="EVEC_0000214201-mRNA-1"/>
    <property type="gene ID" value="EVEC_0000214201"/>
</dbReference>
<evidence type="ECO:0000313" key="3">
    <source>
        <dbReference type="Proteomes" id="UP000274131"/>
    </source>
</evidence>
<dbReference type="AlphaFoldDB" id="A0A0N4UX90"/>
<evidence type="ECO:0000313" key="2">
    <source>
        <dbReference type="EMBL" id="VDD86707.1"/>
    </source>
</evidence>
<evidence type="ECO:0000313" key="4">
    <source>
        <dbReference type="WBParaSite" id="EVEC_0000214201-mRNA-1"/>
    </source>
</evidence>
<dbReference type="STRING" id="51028.A0A0N4UX90"/>
<dbReference type="OrthoDB" id="5782146at2759"/>
<evidence type="ECO:0000256" key="1">
    <source>
        <dbReference type="SAM" id="SignalP"/>
    </source>
</evidence>
<dbReference type="EMBL" id="UXUI01007274">
    <property type="protein sequence ID" value="VDD86707.1"/>
    <property type="molecule type" value="Genomic_DNA"/>
</dbReference>
<dbReference type="Proteomes" id="UP000274131">
    <property type="component" value="Unassembled WGS sequence"/>
</dbReference>
<keyword evidence="3" id="KW-1185">Reference proteome</keyword>
<feature type="signal peptide" evidence="1">
    <location>
        <begin position="1"/>
        <end position="21"/>
    </location>
</feature>
<reference evidence="2 3" key="2">
    <citation type="submission" date="2018-10" db="EMBL/GenBank/DDBJ databases">
        <authorList>
            <consortium name="Pathogen Informatics"/>
        </authorList>
    </citation>
    <scope>NUCLEOTIDE SEQUENCE [LARGE SCALE GENOMIC DNA]</scope>
</reference>
<name>A0A0N4UX90_ENTVE</name>
<protein>
    <submittedName>
        <fullName evidence="2 4">Uncharacterized protein</fullName>
    </submittedName>
</protein>
<feature type="chain" id="PRO_5043122487" evidence="1">
    <location>
        <begin position="22"/>
        <end position="609"/>
    </location>
</feature>
<reference evidence="4" key="1">
    <citation type="submission" date="2017-02" db="UniProtKB">
        <authorList>
            <consortium name="WormBaseParasite"/>
        </authorList>
    </citation>
    <scope>IDENTIFICATION</scope>
</reference>
<organism evidence="4">
    <name type="scientific">Enterobius vermicularis</name>
    <name type="common">Human pinworm</name>
    <dbReference type="NCBI Taxonomy" id="51028"/>
    <lineage>
        <taxon>Eukaryota</taxon>
        <taxon>Metazoa</taxon>
        <taxon>Ecdysozoa</taxon>
        <taxon>Nematoda</taxon>
        <taxon>Chromadorea</taxon>
        <taxon>Rhabditida</taxon>
        <taxon>Spirurina</taxon>
        <taxon>Oxyuridomorpha</taxon>
        <taxon>Oxyuroidea</taxon>
        <taxon>Oxyuridae</taxon>
        <taxon>Enterobius</taxon>
    </lineage>
</organism>
<gene>
    <name evidence="2" type="ORF">EVEC_LOCUS1850</name>
</gene>
<proteinExistence type="predicted"/>
<accession>A0A0N4UX90</accession>
<keyword evidence="1" id="KW-0732">Signal</keyword>